<evidence type="ECO:0000256" key="1">
    <source>
        <dbReference type="SAM" id="MobiDB-lite"/>
    </source>
</evidence>
<feature type="region of interest" description="Disordered" evidence="1">
    <location>
        <begin position="1"/>
        <end position="44"/>
    </location>
</feature>
<dbReference type="EMBL" id="SUNJ01001063">
    <property type="protein sequence ID" value="TPP67113.1"/>
    <property type="molecule type" value="Genomic_DNA"/>
</dbReference>
<proteinExistence type="predicted"/>
<dbReference type="STRING" id="46835.A0A504Z011"/>
<keyword evidence="3" id="KW-1185">Reference proteome</keyword>
<comment type="caution">
    <text evidence="2">The sequence shown here is derived from an EMBL/GenBank/DDBJ whole genome shotgun (WGS) entry which is preliminary data.</text>
</comment>
<name>A0A504Z011_FASGI</name>
<dbReference type="AlphaFoldDB" id="A0A504Z011"/>
<dbReference type="OrthoDB" id="10062131at2759"/>
<protein>
    <submittedName>
        <fullName evidence="2">Uncharacterized protein</fullName>
    </submittedName>
</protein>
<organism evidence="2 3">
    <name type="scientific">Fasciola gigantica</name>
    <name type="common">Giant liver fluke</name>
    <dbReference type="NCBI Taxonomy" id="46835"/>
    <lineage>
        <taxon>Eukaryota</taxon>
        <taxon>Metazoa</taxon>
        <taxon>Spiralia</taxon>
        <taxon>Lophotrochozoa</taxon>
        <taxon>Platyhelminthes</taxon>
        <taxon>Trematoda</taxon>
        <taxon>Digenea</taxon>
        <taxon>Plagiorchiida</taxon>
        <taxon>Echinostomata</taxon>
        <taxon>Echinostomatoidea</taxon>
        <taxon>Fasciolidae</taxon>
        <taxon>Fasciola</taxon>
    </lineage>
</organism>
<dbReference type="Proteomes" id="UP000316759">
    <property type="component" value="Unassembled WGS sequence"/>
</dbReference>
<reference evidence="2 3" key="1">
    <citation type="submission" date="2019-04" db="EMBL/GenBank/DDBJ databases">
        <title>Annotation for the trematode Fasciola gigantica.</title>
        <authorList>
            <person name="Choi Y.-J."/>
        </authorList>
    </citation>
    <scope>NUCLEOTIDE SEQUENCE [LARGE SCALE GENOMIC DNA]</scope>
    <source>
        <strain evidence="2">Uganda_cow_1</strain>
    </source>
</reference>
<gene>
    <name evidence="2" type="ORF">FGIG_10417</name>
</gene>
<sequence length="91" mass="10295">MFKFGPLIPSSSPFAASASVPSSTPSNGTADEENEEYHPPKPEVREIKEEGSVYTIRYLLVFYCRSAFHFTQLDRPLIEVWVQRLSSLRGT</sequence>
<evidence type="ECO:0000313" key="3">
    <source>
        <dbReference type="Proteomes" id="UP000316759"/>
    </source>
</evidence>
<accession>A0A504Z011</accession>
<feature type="compositionally biased region" description="Low complexity" evidence="1">
    <location>
        <begin position="9"/>
        <end position="26"/>
    </location>
</feature>
<evidence type="ECO:0000313" key="2">
    <source>
        <dbReference type="EMBL" id="TPP67113.1"/>
    </source>
</evidence>